<evidence type="ECO:0000256" key="1">
    <source>
        <dbReference type="SAM" id="MobiDB-lite"/>
    </source>
</evidence>
<accession>A0ABP8VUL9</accession>
<keyword evidence="2" id="KW-0812">Transmembrane</keyword>
<evidence type="ECO:0000313" key="4">
    <source>
        <dbReference type="EMBL" id="GAA4672039.1"/>
    </source>
</evidence>
<feature type="compositionally biased region" description="Low complexity" evidence="1">
    <location>
        <begin position="1"/>
        <end position="10"/>
    </location>
</feature>
<keyword evidence="2" id="KW-1133">Transmembrane helix</keyword>
<dbReference type="RefSeq" id="WP_345262555.1">
    <property type="nucleotide sequence ID" value="NZ_BAABIM010000001.1"/>
</dbReference>
<evidence type="ECO:0000256" key="2">
    <source>
        <dbReference type="SAM" id="Phobius"/>
    </source>
</evidence>
<feature type="compositionally biased region" description="Pro residues" evidence="1">
    <location>
        <begin position="11"/>
        <end position="20"/>
    </location>
</feature>
<sequence>MSDPTVAARPASPPRTPPRARPAAVTTSAVLALVLIALGVVSVHDLAASQGWSSGSSWTRSVLDSVEGLTASVLVVAVAVVLVLLGLVVLLTAFRPGRRTHLPTQGDADLWVSAGALAALAGASADRAPGVISAEATRIRPRSITVDVVTHQDPGTVEAAARAAVDTSPGDLAKTRIDIRIKEVPR</sequence>
<feature type="transmembrane region" description="Helical" evidence="2">
    <location>
        <begin position="68"/>
        <end position="94"/>
    </location>
</feature>
<evidence type="ECO:0000259" key="3">
    <source>
        <dbReference type="Pfam" id="PF19803"/>
    </source>
</evidence>
<dbReference type="InterPro" id="IPR046253">
    <property type="entry name" value="DUF6286"/>
</dbReference>
<gene>
    <name evidence="4" type="ORF">GCM10023226_05920</name>
</gene>
<keyword evidence="5" id="KW-1185">Reference proteome</keyword>
<feature type="domain" description="DUF6286" evidence="3">
    <location>
        <begin position="84"/>
        <end position="169"/>
    </location>
</feature>
<comment type="caution">
    <text evidence="4">The sequence shown here is derived from an EMBL/GenBank/DDBJ whole genome shotgun (WGS) entry which is preliminary data.</text>
</comment>
<feature type="transmembrane region" description="Helical" evidence="2">
    <location>
        <begin position="23"/>
        <end position="48"/>
    </location>
</feature>
<organism evidence="4 5">
    <name type="scientific">Nocardioides nanhaiensis</name>
    <dbReference type="NCBI Taxonomy" id="1476871"/>
    <lineage>
        <taxon>Bacteria</taxon>
        <taxon>Bacillati</taxon>
        <taxon>Actinomycetota</taxon>
        <taxon>Actinomycetes</taxon>
        <taxon>Propionibacteriales</taxon>
        <taxon>Nocardioidaceae</taxon>
        <taxon>Nocardioides</taxon>
    </lineage>
</organism>
<evidence type="ECO:0000313" key="5">
    <source>
        <dbReference type="Proteomes" id="UP001500621"/>
    </source>
</evidence>
<protein>
    <recommendedName>
        <fullName evidence="3">DUF6286 domain-containing protein</fullName>
    </recommendedName>
</protein>
<name>A0ABP8VUL9_9ACTN</name>
<reference evidence="5" key="1">
    <citation type="journal article" date="2019" name="Int. J. Syst. Evol. Microbiol.">
        <title>The Global Catalogue of Microorganisms (GCM) 10K type strain sequencing project: providing services to taxonomists for standard genome sequencing and annotation.</title>
        <authorList>
            <consortium name="The Broad Institute Genomics Platform"/>
            <consortium name="The Broad Institute Genome Sequencing Center for Infectious Disease"/>
            <person name="Wu L."/>
            <person name="Ma J."/>
        </authorList>
    </citation>
    <scope>NUCLEOTIDE SEQUENCE [LARGE SCALE GENOMIC DNA]</scope>
    <source>
        <strain evidence="5">JCM 18127</strain>
    </source>
</reference>
<dbReference type="Proteomes" id="UP001500621">
    <property type="component" value="Unassembled WGS sequence"/>
</dbReference>
<dbReference type="Pfam" id="PF19803">
    <property type="entry name" value="DUF6286"/>
    <property type="match status" value="1"/>
</dbReference>
<feature type="region of interest" description="Disordered" evidence="1">
    <location>
        <begin position="1"/>
        <end position="22"/>
    </location>
</feature>
<dbReference type="EMBL" id="BAABIM010000001">
    <property type="protein sequence ID" value="GAA4672039.1"/>
    <property type="molecule type" value="Genomic_DNA"/>
</dbReference>
<keyword evidence="2" id="KW-0472">Membrane</keyword>
<proteinExistence type="predicted"/>